<dbReference type="GO" id="GO:0004098">
    <property type="term" value="F:cerebroside-sulfatase activity"/>
    <property type="evidence" value="ECO:0007669"/>
    <property type="project" value="UniProtKB-EC"/>
</dbReference>
<keyword evidence="3" id="KW-0732">Signal</keyword>
<dbReference type="Pfam" id="PF00884">
    <property type="entry name" value="Sulfatase"/>
    <property type="match status" value="1"/>
</dbReference>
<accession>F0SGH3</accession>
<feature type="signal peptide" evidence="3">
    <location>
        <begin position="1"/>
        <end position="22"/>
    </location>
</feature>
<proteinExistence type="inferred from homology"/>
<dbReference type="GO" id="GO:0004065">
    <property type="term" value="F:arylsulfatase activity"/>
    <property type="evidence" value="ECO:0007669"/>
    <property type="project" value="TreeGrafter"/>
</dbReference>
<protein>
    <submittedName>
        <fullName evidence="5">Cerebroside-sulfatase</fullName>
        <ecNumber evidence="5">3.1.6.8</ecNumber>
    </submittedName>
</protein>
<feature type="domain" description="Sulfatase N-terminal" evidence="4">
    <location>
        <begin position="27"/>
        <end position="340"/>
    </location>
</feature>
<dbReference type="AlphaFoldDB" id="F0SGH3"/>
<dbReference type="InterPro" id="IPR017850">
    <property type="entry name" value="Alkaline_phosphatase_core_sf"/>
</dbReference>
<evidence type="ECO:0000256" key="2">
    <source>
        <dbReference type="ARBA" id="ARBA00022801"/>
    </source>
</evidence>
<organism evidence="5 6">
    <name type="scientific">Rubinisphaera brasiliensis (strain ATCC 49424 / DSM 5305 / JCM 21570 / IAM 15109 / NBRC 103401 / IFAM 1448)</name>
    <name type="common">Planctomyces brasiliensis</name>
    <dbReference type="NCBI Taxonomy" id="756272"/>
    <lineage>
        <taxon>Bacteria</taxon>
        <taxon>Pseudomonadati</taxon>
        <taxon>Planctomycetota</taxon>
        <taxon>Planctomycetia</taxon>
        <taxon>Planctomycetales</taxon>
        <taxon>Planctomycetaceae</taxon>
        <taxon>Rubinisphaera</taxon>
    </lineage>
</organism>
<name>F0SGH3_RUBBR</name>
<dbReference type="STRING" id="756272.Plabr_2974"/>
<sequence length="447" mass="49599">MYRVLLATIVLFFLGLQSYAHAEVPKPNVVFMFADDLGYGDLGCYGHPYAKTPAIDQLAAEGTRFTQHYVTGVTCNPSRTGVMTGQFPARFARYAADYGFGDRVTITELLKRQGYKTGHFGKWHIGPEDADGTYGIDTVQTIGKSRDSAAGRDTDLYSAAIDFIRDNKDGPFYVNVWGHATHFPVHTSPELVNVFDDVSVDRADFPPTMQHKFDESLQISKQLDESMRQYLGDVYQIDLNVGRLLKVIDELGLRENTIVVFSSDHGPAPVALGKKGVRKYSQNMLGSAGPFRGGKHSQYEGGTRVPFIIRWPGKTPAGRVNSTSVSSFVDWLPTLAAIAGANDLPEQLDGEDISDIWRGAERQRERPLFWKTSSTGSAPSIRDGKWKLHLPQRKQGETELYDLSVDPSETDNVAADYPEAVEELSAKINTWVSTLPAEYTKTKDKQD</sequence>
<dbReference type="EMBL" id="CP002546">
    <property type="protein sequence ID" value="ADY60572.1"/>
    <property type="molecule type" value="Genomic_DNA"/>
</dbReference>
<dbReference type="eggNOG" id="COG3119">
    <property type="taxonomic scope" value="Bacteria"/>
</dbReference>
<dbReference type="PANTHER" id="PTHR42693">
    <property type="entry name" value="ARYLSULFATASE FAMILY MEMBER"/>
    <property type="match status" value="1"/>
</dbReference>
<dbReference type="HOGENOM" id="CLU_006332_10_4_0"/>
<keyword evidence="6" id="KW-1185">Reference proteome</keyword>
<dbReference type="PANTHER" id="PTHR42693:SF53">
    <property type="entry name" value="ENDO-4-O-SULFATASE"/>
    <property type="match status" value="1"/>
</dbReference>
<dbReference type="RefSeq" id="WP_013629293.1">
    <property type="nucleotide sequence ID" value="NC_015174.1"/>
</dbReference>
<reference evidence="6" key="1">
    <citation type="submission" date="2011-02" db="EMBL/GenBank/DDBJ databases">
        <title>The complete genome of Planctomyces brasiliensis DSM 5305.</title>
        <authorList>
            <person name="Lucas S."/>
            <person name="Copeland A."/>
            <person name="Lapidus A."/>
            <person name="Bruce D."/>
            <person name="Goodwin L."/>
            <person name="Pitluck S."/>
            <person name="Kyrpides N."/>
            <person name="Mavromatis K."/>
            <person name="Pagani I."/>
            <person name="Ivanova N."/>
            <person name="Ovchinnikova G."/>
            <person name="Lu M."/>
            <person name="Detter J.C."/>
            <person name="Han C."/>
            <person name="Land M."/>
            <person name="Hauser L."/>
            <person name="Markowitz V."/>
            <person name="Cheng J.-F."/>
            <person name="Hugenholtz P."/>
            <person name="Woyke T."/>
            <person name="Wu D."/>
            <person name="Tindall B."/>
            <person name="Pomrenke H.G."/>
            <person name="Brambilla E."/>
            <person name="Klenk H.-P."/>
            <person name="Eisen J.A."/>
        </authorList>
    </citation>
    <scope>NUCLEOTIDE SEQUENCE [LARGE SCALE GENOMIC DNA]</scope>
    <source>
        <strain evidence="6">ATCC 49424 / DSM 5305 / JCM 21570 / IAM 15109 / NBRC 103401 / IFAM 1448</strain>
    </source>
</reference>
<gene>
    <name evidence="5" type="ordered locus">Plabr_2974</name>
</gene>
<dbReference type="Gene3D" id="3.40.720.10">
    <property type="entry name" value="Alkaline Phosphatase, subunit A"/>
    <property type="match status" value="1"/>
</dbReference>
<comment type="similarity">
    <text evidence="1">Belongs to the sulfatase family.</text>
</comment>
<dbReference type="EC" id="3.1.6.8" evidence="5"/>
<dbReference type="InterPro" id="IPR000917">
    <property type="entry name" value="Sulfatase_N"/>
</dbReference>
<feature type="chain" id="PRO_5003258501" evidence="3">
    <location>
        <begin position="23"/>
        <end position="447"/>
    </location>
</feature>
<dbReference type="Gene3D" id="3.30.1120.10">
    <property type="match status" value="1"/>
</dbReference>
<evidence type="ECO:0000256" key="3">
    <source>
        <dbReference type="SAM" id="SignalP"/>
    </source>
</evidence>
<dbReference type="Proteomes" id="UP000006860">
    <property type="component" value="Chromosome"/>
</dbReference>
<keyword evidence="2 5" id="KW-0378">Hydrolase</keyword>
<evidence type="ECO:0000313" key="5">
    <source>
        <dbReference type="EMBL" id="ADY60572.1"/>
    </source>
</evidence>
<evidence type="ECO:0000256" key="1">
    <source>
        <dbReference type="ARBA" id="ARBA00008779"/>
    </source>
</evidence>
<dbReference type="SUPFAM" id="SSF53649">
    <property type="entry name" value="Alkaline phosphatase-like"/>
    <property type="match status" value="1"/>
</dbReference>
<evidence type="ECO:0000259" key="4">
    <source>
        <dbReference type="Pfam" id="PF00884"/>
    </source>
</evidence>
<dbReference type="KEGG" id="pbs:Plabr_2974"/>
<dbReference type="InterPro" id="IPR050738">
    <property type="entry name" value="Sulfatase"/>
</dbReference>
<evidence type="ECO:0000313" key="6">
    <source>
        <dbReference type="Proteomes" id="UP000006860"/>
    </source>
</evidence>